<name>A0ACD0P5H8_9BASI</name>
<gene>
    <name evidence="1" type="ORF">IE53DRAFT_181428</name>
</gene>
<organism evidence="1 2">
    <name type="scientific">Violaceomyces palustris</name>
    <dbReference type="NCBI Taxonomy" id="1673888"/>
    <lineage>
        <taxon>Eukaryota</taxon>
        <taxon>Fungi</taxon>
        <taxon>Dikarya</taxon>
        <taxon>Basidiomycota</taxon>
        <taxon>Ustilaginomycotina</taxon>
        <taxon>Ustilaginomycetes</taxon>
        <taxon>Violaceomycetales</taxon>
        <taxon>Violaceomycetaceae</taxon>
        <taxon>Violaceomyces</taxon>
    </lineage>
</organism>
<accession>A0ACD0P5H8</accession>
<evidence type="ECO:0000313" key="2">
    <source>
        <dbReference type="Proteomes" id="UP000245626"/>
    </source>
</evidence>
<dbReference type="EMBL" id="KZ819729">
    <property type="protein sequence ID" value="PWN53360.1"/>
    <property type="molecule type" value="Genomic_DNA"/>
</dbReference>
<sequence>MEDPVKEIASVVKGLVSARDATEQKACLEAYFTPDASFDHPLCSVSSSPNSRDAGLLPIYQWLRCMFNPDIQVHQVGFDERNNKLFLDVTQRLTPNLYPLSKLYAPVVRLVVVLQLQRGADGRFYVKSQEDFYEPQVIPFGLVPGLGWVTSAVKRVIGFNCSVLTTLTQVGLGYWKPVKGGKAKK</sequence>
<keyword evidence="2" id="KW-1185">Reference proteome</keyword>
<evidence type="ECO:0000313" key="1">
    <source>
        <dbReference type="EMBL" id="PWN53360.1"/>
    </source>
</evidence>
<dbReference type="Proteomes" id="UP000245626">
    <property type="component" value="Unassembled WGS sequence"/>
</dbReference>
<protein>
    <submittedName>
        <fullName evidence="1">Uncharacterized protein</fullName>
    </submittedName>
</protein>
<proteinExistence type="predicted"/>
<reference evidence="1 2" key="1">
    <citation type="journal article" date="2018" name="Mol. Biol. Evol.">
        <title>Broad Genomic Sampling Reveals a Smut Pathogenic Ancestry of the Fungal Clade Ustilaginomycotina.</title>
        <authorList>
            <person name="Kijpornyongpan T."/>
            <person name="Mondo S.J."/>
            <person name="Barry K."/>
            <person name="Sandor L."/>
            <person name="Lee J."/>
            <person name="Lipzen A."/>
            <person name="Pangilinan J."/>
            <person name="LaButti K."/>
            <person name="Hainaut M."/>
            <person name="Henrissat B."/>
            <person name="Grigoriev I.V."/>
            <person name="Spatafora J.W."/>
            <person name="Aime M.C."/>
        </authorList>
    </citation>
    <scope>NUCLEOTIDE SEQUENCE [LARGE SCALE GENOMIC DNA]</scope>
    <source>
        <strain evidence="1 2">SA 807</strain>
    </source>
</reference>